<keyword evidence="1" id="KW-0812">Transmembrane</keyword>
<keyword evidence="3" id="KW-0503">Monooxygenase</keyword>
<evidence type="ECO:0000256" key="1">
    <source>
        <dbReference type="SAM" id="Phobius"/>
    </source>
</evidence>
<dbReference type="Proteomes" id="UP000053330">
    <property type="component" value="Unassembled WGS sequence"/>
</dbReference>
<keyword evidence="4" id="KW-1185">Reference proteome</keyword>
<evidence type="ECO:0000259" key="2">
    <source>
        <dbReference type="Pfam" id="PF24858"/>
    </source>
</evidence>
<name>A0A091KU94_9AVES</name>
<proteinExistence type="predicted"/>
<keyword evidence="3" id="KW-0560">Oxidoreductase</keyword>
<feature type="transmembrane region" description="Helical" evidence="1">
    <location>
        <begin position="34"/>
        <end position="53"/>
    </location>
</feature>
<dbReference type="AlphaFoldDB" id="A0A091KU94"/>
<dbReference type="InterPro" id="IPR056853">
    <property type="entry name" value="AGMP_C"/>
</dbReference>
<evidence type="ECO:0000313" key="4">
    <source>
        <dbReference type="Proteomes" id="UP000053330"/>
    </source>
</evidence>
<protein>
    <submittedName>
        <fullName evidence="3">Alkylglycerol monooxygenase</fullName>
    </submittedName>
</protein>
<feature type="non-terminal residue" evidence="3">
    <location>
        <position position="71"/>
    </location>
</feature>
<keyword evidence="1" id="KW-1133">Transmembrane helix</keyword>
<reference evidence="3 4" key="1">
    <citation type="submission" date="2014-04" db="EMBL/GenBank/DDBJ databases">
        <title>Genome evolution of avian class.</title>
        <authorList>
            <person name="Zhang G."/>
            <person name="Li C."/>
        </authorList>
    </citation>
    <scope>NUCLEOTIDE SEQUENCE [LARGE SCALE GENOMIC DNA]</scope>
    <source>
        <strain evidence="3">BGI_N324</strain>
    </source>
</reference>
<gene>
    <name evidence="3" type="ORF">N324_11639</name>
</gene>
<keyword evidence="1" id="KW-0472">Membrane</keyword>
<feature type="transmembrane region" description="Helical" evidence="1">
    <location>
        <begin position="6"/>
        <end position="25"/>
    </location>
</feature>
<accession>A0A091KU94</accession>
<dbReference type="EMBL" id="KK756825">
    <property type="protein sequence ID" value="KFP43607.1"/>
    <property type="molecule type" value="Genomic_DNA"/>
</dbReference>
<dbReference type="Pfam" id="PF24858">
    <property type="entry name" value="AGMP_C"/>
    <property type="match status" value="1"/>
</dbReference>
<organism evidence="3 4">
    <name type="scientific">Chlamydotis macqueenii</name>
    <name type="common">Macqueen's bustard</name>
    <dbReference type="NCBI Taxonomy" id="187382"/>
    <lineage>
        <taxon>Eukaryota</taxon>
        <taxon>Metazoa</taxon>
        <taxon>Chordata</taxon>
        <taxon>Craniata</taxon>
        <taxon>Vertebrata</taxon>
        <taxon>Euteleostomi</taxon>
        <taxon>Archelosauria</taxon>
        <taxon>Archosauria</taxon>
        <taxon>Dinosauria</taxon>
        <taxon>Saurischia</taxon>
        <taxon>Theropoda</taxon>
        <taxon>Coelurosauria</taxon>
        <taxon>Aves</taxon>
        <taxon>Neognathae</taxon>
        <taxon>Neoaves</taxon>
        <taxon>Otidimorphae</taxon>
        <taxon>Otidiformes</taxon>
        <taxon>Otididae</taxon>
        <taxon>Chlamydotis</taxon>
    </lineage>
</organism>
<evidence type="ECO:0000313" key="3">
    <source>
        <dbReference type="EMBL" id="KFP43607.1"/>
    </source>
</evidence>
<sequence length="71" mass="8228">MLSQGIILLRICFIILSLTSFGLLLENRQEENNVLFFVGILEIIRCLVFIGVYKLGYIRSQFSYLGYAYEV</sequence>
<dbReference type="GO" id="GO:0004497">
    <property type="term" value="F:monooxygenase activity"/>
    <property type="evidence" value="ECO:0007669"/>
    <property type="project" value="UniProtKB-KW"/>
</dbReference>
<feature type="domain" description="Alkylglycerol monooxygenase C-terminal" evidence="2">
    <location>
        <begin position="1"/>
        <end position="71"/>
    </location>
</feature>